<dbReference type="EMBL" id="BAABAT010000001">
    <property type="protein sequence ID" value="GAA4243239.1"/>
    <property type="molecule type" value="Genomic_DNA"/>
</dbReference>
<evidence type="ECO:0008006" key="4">
    <source>
        <dbReference type="Google" id="ProtNLM"/>
    </source>
</evidence>
<dbReference type="SUPFAM" id="SSF56024">
    <property type="entry name" value="Phospholipase D/nuclease"/>
    <property type="match status" value="1"/>
</dbReference>
<dbReference type="RefSeq" id="WP_345120052.1">
    <property type="nucleotide sequence ID" value="NZ_BAABAT010000001.1"/>
</dbReference>
<proteinExistence type="predicted"/>
<sequence length="928" mass="102018">MNRRGRGGAEPSSALPVPELIQGDWTSLVILTYSANLGFFETHLLRQLGRVPQRLILADDRRLAETFTRAAETGQRLANANRTYLAAPVRNARAAHAKVALLTTKTDGLLLIGSGNLSQDGYASSGELWHVYAYADGAPEHLGQFAAVRFLIDGIISREWIDPPAVELLHQVWAETPWLAEQPSTAPLVRHNLDTPLVDAIAEAVTWPVQTLTVHAPFFDPEAQALASLLDRLRPRRLRVLLTRDTSVDIEALRTAVTRPRLDVSFLQATVTDAPRTFLHAKFIHAVGADREVMLTGSANLSRSALLLTANGGNLELGVIETRPRGGFDAVYRPLTLSPIADIAALDLSYDTTAEAQPPVDVPVLLWSEIARGSLTLVFDRQVDTAGLTLIGPDGTPLTPLAVHADGKTIRLDLNGTDLDQVAGGGPLEVGVVHDGQVHEPRPTWPYHTETLKGRLGRASQNTLLAQSGTLPGTDSELFELLQQLEQTLIFDPISAWKVARPTDPVHPIDGDEQPALRWVDLDWERIRRHPRYAGYHHFGRKLSLPPTDVQVVLASIAARLSDFGTQLVTNGEADSDDVVGEVELGHESAQTATETQEHGDGDDEPPDELDRRRLSVSARTRRAFNRFVARLAAAVRDPQFQDALGPIIAVQNAVIFNHLLRQLLQKHAVDLRYAVEAQLAVWTLLWGTGTETGLLASLQGDERHAADQILIETQTRRTVVGALSDLAEYDVDEELAIALRHQVQYLLVDPIFNFESRVVAAAAPDPTQAAALLANLRWLAAPSTDHDATTEVLAPWDLPPTAARWEQTKVRRSTPGGREAREEYVHVLELASPVAGLTTEAARAALARLVTYADVAGWGLDYFRIRFATGRDVCFWDARVGQGVSLLNGKDVDFDDLELMWPLWYERLLAIQTEIVGWRRNSLRRAS</sequence>
<accession>A0ABP8CTH5</accession>
<evidence type="ECO:0000256" key="1">
    <source>
        <dbReference type="SAM" id="MobiDB-lite"/>
    </source>
</evidence>
<protein>
    <recommendedName>
        <fullName evidence="4">PLD phosphodiesterase domain-containing protein</fullName>
    </recommendedName>
</protein>
<reference evidence="3" key="1">
    <citation type="journal article" date="2019" name="Int. J. Syst. Evol. Microbiol.">
        <title>The Global Catalogue of Microorganisms (GCM) 10K type strain sequencing project: providing services to taxonomists for standard genome sequencing and annotation.</title>
        <authorList>
            <consortium name="The Broad Institute Genomics Platform"/>
            <consortium name="The Broad Institute Genome Sequencing Center for Infectious Disease"/>
            <person name="Wu L."/>
            <person name="Ma J."/>
        </authorList>
    </citation>
    <scope>NUCLEOTIDE SEQUENCE [LARGE SCALE GENOMIC DNA]</scope>
    <source>
        <strain evidence="3">JCM 17441</strain>
    </source>
</reference>
<dbReference type="Proteomes" id="UP001500620">
    <property type="component" value="Unassembled WGS sequence"/>
</dbReference>
<evidence type="ECO:0000313" key="3">
    <source>
        <dbReference type="Proteomes" id="UP001500620"/>
    </source>
</evidence>
<feature type="region of interest" description="Disordered" evidence="1">
    <location>
        <begin position="587"/>
        <end position="616"/>
    </location>
</feature>
<evidence type="ECO:0000313" key="2">
    <source>
        <dbReference type="EMBL" id="GAA4243239.1"/>
    </source>
</evidence>
<dbReference type="Gene3D" id="3.30.870.10">
    <property type="entry name" value="Endonuclease Chain A"/>
    <property type="match status" value="1"/>
</dbReference>
<name>A0ABP8CTH5_9ACTN</name>
<keyword evidence="3" id="KW-1185">Reference proteome</keyword>
<comment type="caution">
    <text evidence="2">The sequence shown here is derived from an EMBL/GenBank/DDBJ whole genome shotgun (WGS) entry which is preliminary data.</text>
</comment>
<organism evidence="2 3">
    <name type="scientific">Dactylosporangium darangshiense</name>
    <dbReference type="NCBI Taxonomy" id="579108"/>
    <lineage>
        <taxon>Bacteria</taxon>
        <taxon>Bacillati</taxon>
        <taxon>Actinomycetota</taxon>
        <taxon>Actinomycetes</taxon>
        <taxon>Micromonosporales</taxon>
        <taxon>Micromonosporaceae</taxon>
        <taxon>Dactylosporangium</taxon>
    </lineage>
</organism>
<gene>
    <name evidence="2" type="ORF">GCM10022255_001480</name>
</gene>